<dbReference type="PROSITE" id="PS51462">
    <property type="entry name" value="NUDIX"/>
    <property type="match status" value="1"/>
</dbReference>
<dbReference type="Pfam" id="PF00293">
    <property type="entry name" value="NUDIX"/>
    <property type="match status" value="1"/>
</dbReference>
<gene>
    <name evidence="7" type="ORF">AVDCRST_MAG63-923</name>
</gene>
<dbReference type="CDD" id="cd04681">
    <property type="entry name" value="NUDIX_Hydrolase"/>
    <property type="match status" value="1"/>
</dbReference>
<dbReference type="InterPro" id="IPR020084">
    <property type="entry name" value="NUDIX_hydrolase_CS"/>
</dbReference>
<dbReference type="AlphaFoldDB" id="A0A6J4HQE7"/>
<evidence type="ECO:0000256" key="4">
    <source>
        <dbReference type="ARBA" id="ARBA00022842"/>
    </source>
</evidence>
<dbReference type="InterPro" id="IPR020476">
    <property type="entry name" value="Nudix_hydrolase"/>
</dbReference>
<dbReference type="PANTHER" id="PTHR42904:SF12">
    <property type="entry name" value="ADP-RIBOSE PYROPHOSPHATASE-RELATED"/>
    <property type="match status" value="1"/>
</dbReference>
<comment type="similarity">
    <text evidence="5">Belongs to the Nudix hydrolase family.</text>
</comment>
<reference evidence="7" key="1">
    <citation type="submission" date="2020-02" db="EMBL/GenBank/DDBJ databases">
        <authorList>
            <person name="Meier V. D."/>
        </authorList>
    </citation>
    <scope>NUCLEOTIDE SEQUENCE</scope>
    <source>
        <strain evidence="7">AVDCRST_MAG63</strain>
    </source>
</reference>
<dbReference type="GO" id="GO:0005829">
    <property type="term" value="C:cytosol"/>
    <property type="evidence" value="ECO:0007669"/>
    <property type="project" value="TreeGrafter"/>
</dbReference>
<dbReference type="InterPro" id="IPR015797">
    <property type="entry name" value="NUDIX_hydrolase-like_dom_sf"/>
</dbReference>
<dbReference type="InterPro" id="IPR050241">
    <property type="entry name" value="NAD-cap_RNA_hydrolase_NudC"/>
</dbReference>
<dbReference type="GO" id="GO:0035529">
    <property type="term" value="F:NADH pyrophosphatase activity"/>
    <property type="evidence" value="ECO:0007669"/>
    <property type="project" value="TreeGrafter"/>
</dbReference>
<dbReference type="SUPFAM" id="SSF55811">
    <property type="entry name" value="Nudix"/>
    <property type="match status" value="1"/>
</dbReference>
<accession>A0A6J4HQE7</accession>
<sequence>MDFDQVVRYCPRCGSGDFAATSARSFLCGGCGFHFHINAATAVVGIVADHEGRVLLIRRARDPGKGKFSVPGGFVDADETAEAALAREMREEVGLELTSCTYLCSCPNAYAYKGVVFPVLDLAFVCTVRSLEVREDADEVGGYTLRRPAEVDLDGIAFPSVRRALELFRNQQAQHAG</sequence>
<keyword evidence="2" id="KW-0479">Metal-binding</keyword>
<organism evidence="7">
    <name type="scientific">uncultured Armatimonadetes bacterium</name>
    <dbReference type="NCBI Taxonomy" id="157466"/>
    <lineage>
        <taxon>Bacteria</taxon>
        <taxon>Bacillati</taxon>
        <taxon>Armatimonadota</taxon>
        <taxon>environmental samples</taxon>
    </lineage>
</organism>
<evidence type="ECO:0000259" key="6">
    <source>
        <dbReference type="PROSITE" id="PS51462"/>
    </source>
</evidence>
<name>A0A6J4HQE7_9BACT</name>
<evidence type="ECO:0000256" key="3">
    <source>
        <dbReference type="ARBA" id="ARBA00022801"/>
    </source>
</evidence>
<comment type="cofactor">
    <cofactor evidence="1">
        <name>Mg(2+)</name>
        <dbReference type="ChEBI" id="CHEBI:18420"/>
    </cofactor>
</comment>
<dbReference type="GO" id="GO:0019677">
    <property type="term" value="P:NAD+ catabolic process"/>
    <property type="evidence" value="ECO:0007669"/>
    <property type="project" value="TreeGrafter"/>
</dbReference>
<evidence type="ECO:0000313" key="7">
    <source>
        <dbReference type="EMBL" id="CAA9230000.1"/>
    </source>
</evidence>
<dbReference type="PROSITE" id="PS00893">
    <property type="entry name" value="NUDIX_BOX"/>
    <property type="match status" value="1"/>
</dbReference>
<evidence type="ECO:0000256" key="2">
    <source>
        <dbReference type="ARBA" id="ARBA00022723"/>
    </source>
</evidence>
<keyword evidence="4" id="KW-0460">Magnesium</keyword>
<dbReference type="GO" id="GO:0006742">
    <property type="term" value="P:NADP+ catabolic process"/>
    <property type="evidence" value="ECO:0007669"/>
    <property type="project" value="TreeGrafter"/>
</dbReference>
<dbReference type="Gene3D" id="3.90.79.10">
    <property type="entry name" value="Nucleoside Triphosphate Pyrophosphohydrolase"/>
    <property type="match status" value="1"/>
</dbReference>
<keyword evidence="3 5" id="KW-0378">Hydrolase</keyword>
<dbReference type="EMBL" id="CADCTO010000124">
    <property type="protein sequence ID" value="CAA9230000.1"/>
    <property type="molecule type" value="Genomic_DNA"/>
</dbReference>
<dbReference type="PRINTS" id="PR00502">
    <property type="entry name" value="NUDIXFAMILY"/>
</dbReference>
<evidence type="ECO:0000256" key="5">
    <source>
        <dbReference type="RuleBase" id="RU003476"/>
    </source>
</evidence>
<dbReference type="PANTHER" id="PTHR42904">
    <property type="entry name" value="NUDIX HYDROLASE, NUDC SUBFAMILY"/>
    <property type="match status" value="1"/>
</dbReference>
<protein>
    <recommendedName>
        <fullName evidence="6">Nudix hydrolase domain-containing protein</fullName>
    </recommendedName>
</protein>
<evidence type="ECO:0000256" key="1">
    <source>
        <dbReference type="ARBA" id="ARBA00001946"/>
    </source>
</evidence>
<dbReference type="InterPro" id="IPR000086">
    <property type="entry name" value="NUDIX_hydrolase_dom"/>
</dbReference>
<proteinExistence type="inferred from homology"/>
<dbReference type="GO" id="GO:0046872">
    <property type="term" value="F:metal ion binding"/>
    <property type="evidence" value="ECO:0007669"/>
    <property type="project" value="UniProtKB-KW"/>
</dbReference>
<feature type="domain" description="Nudix hydrolase" evidence="6">
    <location>
        <begin position="39"/>
        <end position="169"/>
    </location>
</feature>